<dbReference type="RefSeq" id="WP_109457768.1">
    <property type="nucleotide sequence ID" value="NZ_QFBC01000003.1"/>
</dbReference>
<comment type="caution">
    <text evidence="2">The sequence shown here is derived from an EMBL/GenBank/DDBJ whole genome shotgun (WGS) entry which is preliminary data.</text>
</comment>
<gene>
    <name evidence="2" type="ORF">DEM27_08315</name>
</gene>
<keyword evidence="3" id="KW-1185">Reference proteome</keyword>
<evidence type="ECO:0000313" key="3">
    <source>
        <dbReference type="Proteomes" id="UP000245252"/>
    </source>
</evidence>
<dbReference type="OrthoDB" id="8446253at2"/>
<accession>A0A2U2DSY0</accession>
<evidence type="ECO:0000313" key="2">
    <source>
        <dbReference type="EMBL" id="PWE56392.1"/>
    </source>
</evidence>
<name>A0A2U2DSY0_9HYPH</name>
<organism evidence="2 3">
    <name type="scientific">Metarhizobium album</name>
    <dbReference type="NCBI Taxonomy" id="2182425"/>
    <lineage>
        <taxon>Bacteria</taxon>
        <taxon>Pseudomonadati</taxon>
        <taxon>Pseudomonadota</taxon>
        <taxon>Alphaproteobacteria</taxon>
        <taxon>Hyphomicrobiales</taxon>
        <taxon>Rhizobiaceae</taxon>
        <taxon>Metarhizobium</taxon>
    </lineage>
</organism>
<dbReference type="Proteomes" id="UP000245252">
    <property type="component" value="Unassembled WGS sequence"/>
</dbReference>
<dbReference type="AlphaFoldDB" id="A0A2U2DSY0"/>
<dbReference type="EMBL" id="QFBC01000003">
    <property type="protein sequence ID" value="PWE56392.1"/>
    <property type="molecule type" value="Genomic_DNA"/>
</dbReference>
<feature type="region of interest" description="Disordered" evidence="1">
    <location>
        <begin position="94"/>
        <end position="116"/>
    </location>
</feature>
<evidence type="ECO:0000256" key="1">
    <source>
        <dbReference type="SAM" id="MobiDB-lite"/>
    </source>
</evidence>
<proteinExistence type="predicted"/>
<evidence type="ECO:0008006" key="4">
    <source>
        <dbReference type="Google" id="ProtNLM"/>
    </source>
</evidence>
<feature type="compositionally biased region" description="Basic and acidic residues" evidence="1">
    <location>
        <begin position="102"/>
        <end position="116"/>
    </location>
</feature>
<sequence>MTNQFFVGQQVQCIDDSTLPEQYLEVRKGEIYTIRWIGIAKGYMNGEYLGVRLSGIRRGDCPQFGEQDPPFRATRFRPLINDRLGSLRALLVPGQPLAPAPEEPRRQADVKEKEDV</sequence>
<protein>
    <recommendedName>
        <fullName evidence="4">CAP-Gly domain protein</fullName>
    </recommendedName>
</protein>
<reference evidence="2 3" key="1">
    <citation type="submission" date="2018-05" db="EMBL/GenBank/DDBJ databases">
        <title>The draft genome of strain NS-104.</title>
        <authorList>
            <person name="Hang P."/>
            <person name="Jiang J."/>
        </authorList>
    </citation>
    <scope>NUCLEOTIDE SEQUENCE [LARGE SCALE GENOMIC DNA]</scope>
    <source>
        <strain evidence="2 3">NS-104</strain>
    </source>
</reference>